<name>A0A9Q3DU58_9BASI</name>
<sequence>MVKTPGLVEKNKLFPNIERDQHMSWFLKQKDRLTSLHPDMSGAMIHKMILTKCGGDLENSMRSIPIEPCSTKDYINSMEDITTRTVSL</sequence>
<keyword evidence="2" id="KW-1185">Reference proteome</keyword>
<evidence type="ECO:0000313" key="2">
    <source>
        <dbReference type="Proteomes" id="UP000765509"/>
    </source>
</evidence>
<proteinExistence type="predicted"/>
<accession>A0A9Q3DU58</accession>
<dbReference type="EMBL" id="AVOT02019497">
    <property type="protein sequence ID" value="MBW0507095.1"/>
    <property type="molecule type" value="Genomic_DNA"/>
</dbReference>
<protein>
    <submittedName>
        <fullName evidence="1">Uncharacterized protein</fullName>
    </submittedName>
</protein>
<evidence type="ECO:0000313" key="1">
    <source>
        <dbReference type="EMBL" id="MBW0507095.1"/>
    </source>
</evidence>
<dbReference type="Proteomes" id="UP000765509">
    <property type="component" value="Unassembled WGS sequence"/>
</dbReference>
<organism evidence="1 2">
    <name type="scientific">Austropuccinia psidii MF-1</name>
    <dbReference type="NCBI Taxonomy" id="1389203"/>
    <lineage>
        <taxon>Eukaryota</taxon>
        <taxon>Fungi</taxon>
        <taxon>Dikarya</taxon>
        <taxon>Basidiomycota</taxon>
        <taxon>Pucciniomycotina</taxon>
        <taxon>Pucciniomycetes</taxon>
        <taxon>Pucciniales</taxon>
        <taxon>Sphaerophragmiaceae</taxon>
        <taxon>Austropuccinia</taxon>
    </lineage>
</organism>
<gene>
    <name evidence="1" type="ORF">O181_046810</name>
</gene>
<comment type="caution">
    <text evidence="1">The sequence shown here is derived from an EMBL/GenBank/DDBJ whole genome shotgun (WGS) entry which is preliminary data.</text>
</comment>
<reference evidence="1" key="1">
    <citation type="submission" date="2021-03" db="EMBL/GenBank/DDBJ databases">
        <title>Draft genome sequence of rust myrtle Austropuccinia psidii MF-1, a brazilian biotype.</title>
        <authorList>
            <person name="Quecine M.C."/>
            <person name="Pachon D.M.R."/>
            <person name="Bonatelli M.L."/>
            <person name="Correr F.H."/>
            <person name="Franceschini L.M."/>
            <person name="Leite T.F."/>
            <person name="Margarido G.R.A."/>
            <person name="Almeida C.A."/>
            <person name="Ferrarezi J.A."/>
            <person name="Labate C.A."/>
        </authorList>
    </citation>
    <scope>NUCLEOTIDE SEQUENCE</scope>
    <source>
        <strain evidence="1">MF-1</strain>
    </source>
</reference>
<dbReference type="OrthoDB" id="2506710at2759"/>
<dbReference type="AlphaFoldDB" id="A0A9Q3DU58"/>